<reference evidence="6" key="2">
    <citation type="journal article" date="2023" name="Int. J. Mol. Sci.">
        <title>De Novo Assembly and Annotation of 11 Diverse Shrub Willow (Salix) Genomes Reveals Novel Gene Organization in Sex-Linked Regions.</title>
        <authorList>
            <person name="Hyden B."/>
            <person name="Feng K."/>
            <person name="Yates T.B."/>
            <person name="Jawdy S."/>
            <person name="Cereghino C."/>
            <person name="Smart L.B."/>
            <person name="Muchero W."/>
        </authorList>
    </citation>
    <scope>NUCLEOTIDE SEQUENCE</scope>
    <source>
        <tissue evidence="6">Shoot tip</tissue>
    </source>
</reference>
<evidence type="ECO:0000313" key="6">
    <source>
        <dbReference type="EMBL" id="KAJ6339819.1"/>
    </source>
</evidence>
<dbReference type="CDD" id="cd00167">
    <property type="entry name" value="SANT"/>
    <property type="match status" value="2"/>
</dbReference>
<evidence type="ECO:0000256" key="2">
    <source>
        <dbReference type="ARBA" id="ARBA00023125"/>
    </source>
</evidence>
<evidence type="ECO:0008006" key="8">
    <source>
        <dbReference type="Google" id="ProtNLM"/>
    </source>
</evidence>
<dbReference type="PANTHER" id="PTHR47999:SF59">
    <property type="entry name" value="TRANSCRIPTION FACTOR WER-LIKE"/>
    <property type="match status" value="1"/>
</dbReference>
<protein>
    <recommendedName>
        <fullName evidence="8">Transcription factor WER-like</fullName>
    </recommendedName>
</protein>
<name>A0ABQ9AH27_9ROSI</name>
<dbReference type="EMBL" id="JAPFFI010000020">
    <property type="protein sequence ID" value="KAJ6339819.1"/>
    <property type="molecule type" value="Genomic_DNA"/>
</dbReference>
<feature type="domain" description="Myb-like" evidence="4">
    <location>
        <begin position="66"/>
        <end position="118"/>
    </location>
</feature>
<keyword evidence="2" id="KW-0238">DNA-binding</keyword>
<keyword evidence="7" id="KW-1185">Reference proteome</keyword>
<gene>
    <name evidence="6" type="ORF">OIU77_007709</name>
</gene>
<evidence type="ECO:0000256" key="1">
    <source>
        <dbReference type="ARBA" id="ARBA00004123"/>
    </source>
</evidence>
<dbReference type="InterPro" id="IPR017930">
    <property type="entry name" value="Myb_dom"/>
</dbReference>
<dbReference type="InterPro" id="IPR015495">
    <property type="entry name" value="Myb_TF_plants"/>
</dbReference>
<dbReference type="PROSITE" id="PS51294">
    <property type="entry name" value="HTH_MYB"/>
    <property type="match status" value="2"/>
</dbReference>
<comment type="caution">
    <text evidence="6">The sequence shown here is derived from an EMBL/GenBank/DDBJ whole genome shotgun (WGS) entry which is preliminary data.</text>
</comment>
<proteinExistence type="predicted"/>
<dbReference type="Pfam" id="PF00249">
    <property type="entry name" value="Myb_DNA-binding"/>
    <property type="match status" value="2"/>
</dbReference>
<keyword evidence="3" id="KW-0539">Nucleus</keyword>
<evidence type="ECO:0000256" key="3">
    <source>
        <dbReference type="ARBA" id="ARBA00023242"/>
    </source>
</evidence>
<dbReference type="Proteomes" id="UP001141253">
    <property type="component" value="Chromosome 15W"/>
</dbReference>
<dbReference type="InterPro" id="IPR009057">
    <property type="entry name" value="Homeodomain-like_sf"/>
</dbReference>
<reference evidence="6" key="1">
    <citation type="submission" date="2022-10" db="EMBL/GenBank/DDBJ databases">
        <authorList>
            <person name="Hyden B.L."/>
            <person name="Feng K."/>
            <person name="Yates T."/>
            <person name="Jawdy S."/>
            <person name="Smart L.B."/>
            <person name="Muchero W."/>
        </authorList>
    </citation>
    <scope>NUCLEOTIDE SEQUENCE</scope>
    <source>
        <tissue evidence="6">Shoot tip</tissue>
    </source>
</reference>
<feature type="domain" description="Myb-like" evidence="4">
    <location>
        <begin position="119"/>
        <end position="169"/>
    </location>
</feature>
<dbReference type="SMART" id="SM00717">
    <property type="entry name" value="SANT"/>
    <property type="match status" value="2"/>
</dbReference>
<dbReference type="SUPFAM" id="SSF46689">
    <property type="entry name" value="Homeodomain-like"/>
    <property type="match status" value="1"/>
</dbReference>
<evidence type="ECO:0000313" key="7">
    <source>
        <dbReference type="Proteomes" id="UP001141253"/>
    </source>
</evidence>
<organism evidence="6 7">
    <name type="scientific">Salix suchowensis</name>
    <dbReference type="NCBI Taxonomy" id="1278906"/>
    <lineage>
        <taxon>Eukaryota</taxon>
        <taxon>Viridiplantae</taxon>
        <taxon>Streptophyta</taxon>
        <taxon>Embryophyta</taxon>
        <taxon>Tracheophyta</taxon>
        <taxon>Spermatophyta</taxon>
        <taxon>Magnoliopsida</taxon>
        <taxon>eudicotyledons</taxon>
        <taxon>Gunneridae</taxon>
        <taxon>Pentapetalae</taxon>
        <taxon>rosids</taxon>
        <taxon>fabids</taxon>
        <taxon>Malpighiales</taxon>
        <taxon>Salicaceae</taxon>
        <taxon>Saliceae</taxon>
        <taxon>Salix</taxon>
    </lineage>
</organism>
<dbReference type="PROSITE" id="PS50090">
    <property type="entry name" value="MYB_LIKE"/>
    <property type="match status" value="2"/>
</dbReference>
<dbReference type="InterPro" id="IPR001005">
    <property type="entry name" value="SANT/Myb"/>
</dbReference>
<evidence type="ECO:0000259" key="5">
    <source>
        <dbReference type="PROSITE" id="PS51294"/>
    </source>
</evidence>
<dbReference type="Gene3D" id="1.10.10.60">
    <property type="entry name" value="Homeodomain-like"/>
    <property type="match status" value="2"/>
</dbReference>
<sequence length="267" mass="30625">MNFVTSHDSEFHLLQKVASKLLPLIRRVSKILCSNLSSRRVFVNNHNYLYIYSNHFAATAMKGAGNGEQRKGLWTVEEDIILMDYVKVHGKGKWNRAAKFTGLKRDGKSCRLRWMNYLSPSVKRGAFSEEEDDLIIRLHKLLGNRWSLIAGRIPGRTDNQVKNHWNIHLSKKLGVKGKYKVSDSSSEFSKKPEADFSIKSSSNDRSIPSNKTEAELQNVLEGSHEKAKEITSTQEPILTSDFYDPYLYAPSLMELLDESLDFLWHDF</sequence>
<comment type="subcellular location">
    <subcellularLocation>
        <location evidence="1">Nucleus</location>
    </subcellularLocation>
</comment>
<feature type="domain" description="HTH myb-type" evidence="5">
    <location>
        <begin position="119"/>
        <end position="173"/>
    </location>
</feature>
<evidence type="ECO:0000259" key="4">
    <source>
        <dbReference type="PROSITE" id="PS50090"/>
    </source>
</evidence>
<feature type="domain" description="HTH myb-type" evidence="5">
    <location>
        <begin position="66"/>
        <end position="118"/>
    </location>
</feature>
<accession>A0ABQ9AH27</accession>
<dbReference type="PANTHER" id="PTHR47999">
    <property type="entry name" value="TRANSCRIPTION FACTOR MYB8-RELATED-RELATED"/>
    <property type="match status" value="1"/>
</dbReference>